<proteinExistence type="predicted"/>
<evidence type="ECO:0000313" key="2">
    <source>
        <dbReference type="Proteomes" id="UP001596516"/>
    </source>
</evidence>
<accession>A0ABW2UJ55</accession>
<dbReference type="InterPro" id="IPR010266">
    <property type="entry name" value="NnrS"/>
</dbReference>
<dbReference type="Proteomes" id="UP001596516">
    <property type="component" value="Unassembled WGS sequence"/>
</dbReference>
<gene>
    <name evidence="1" type="ORF">ACFQXB_08510</name>
</gene>
<dbReference type="RefSeq" id="WP_377402133.1">
    <property type="nucleotide sequence ID" value="NZ_JBHTFQ010000004.1"/>
</dbReference>
<reference evidence="2" key="1">
    <citation type="journal article" date="2019" name="Int. J. Syst. Evol. Microbiol.">
        <title>The Global Catalogue of Microorganisms (GCM) 10K type strain sequencing project: providing services to taxonomists for standard genome sequencing and annotation.</title>
        <authorList>
            <consortium name="The Broad Institute Genomics Platform"/>
            <consortium name="The Broad Institute Genome Sequencing Center for Infectious Disease"/>
            <person name="Wu L."/>
            <person name="Ma J."/>
        </authorList>
    </citation>
    <scope>NUCLEOTIDE SEQUENCE [LARGE SCALE GENOMIC DNA]</scope>
    <source>
        <strain evidence="2">CGMCC 1.12750</strain>
    </source>
</reference>
<sequence length="89" mass="8864">MDGGGIGLMTLAVMTRATLGHAGQRLTAGRGKTLLHVLLLLPGAARVAAGIWPGQAGLLHAVSTPGWIGAFGGFAALNGGRLLRSRPGG</sequence>
<dbReference type="EMBL" id="JBHTFQ010000004">
    <property type="protein sequence ID" value="MFC7704233.1"/>
    <property type="molecule type" value="Genomic_DNA"/>
</dbReference>
<organism evidence="1 2">
    <name type="scientific">Plastorhodobacter daqingensis</name>
    <dbReference type="NCBI Taxonomy" id="1387281"/>
    <lineage>
        <taxon>Bacteria</taxon>
        <taxon>Pseudomonadati</taxon>
        <taxon>Pseudomonadota</taxon>
        <taxon>Alphaproteobacteria</taxon>
        <taxon>Rhodobacterales</taxon>
        <taxon>Paracoccaceae</taxon>
        <taxon>Plastorhodobacter</taxon>
    </lineage>
</organism>
<keyword evidence="2" id="KW-1185">Reference proteome</keyword>
<comment type="caution">
    <text evidence="1">The sequence shown here is derived from an EMBL/GenBank/DDBJ whole genome shotgun (WGS) entry which is preliminary data.</text>
</comment>
<protein>
    <submittedName>
        <fullName evidence="1">NnrS family protein</fullName>
    </submittedName>
</protein>
<dbReference type="Pfam" id="PF05940">
    <property type="entry name" value="NnrS"/>
    <property type="match status" value="1"/>
</dbReference>
<evidence type="ECO:0000313" key="1">
    <source>
        <dbReference type="EMBL" id="MFC7704233.1"/>
    </source>
</evidence>
<name>A0ABW2UJ55_9RHOB</name>